<organism evidence="1 2">
    <name type="scientific">Paramixta manurensis</name>
    <dbReference type="NCBI Taxonomy" id="2740817"/>
    <lineage>
        <taxon>Bacteria</taxon>
        <taxon>Pseudomonadati</taxon>
        <taxon>Pseudomonadota</taxon>
        <taxon>Gammaproteobacteria</taxon>
        <taxon>Enterobacterales</taxon>
        <taxon>Erwiniaceae</taxon>
        <taxon>Paramixta</taxon>
    </lineage>
</organism>
<evidence type="ECO:0000313" key="1">
    <source>
        <dbReference type="EMBL" id="QKJ87648.1"/>
    </source>
</evidence>
<dbReference type="AlphaFoldDB" id="A0A6M8UAA9"/>
<name>A0A6M8UAA9_9GAMM</name>
<keyword evidence="2" id="KW-1185">Reference proteome</keyword>
<gene>
    <name evidence="1" type="ORF">PMPD1_2709</name>
</gene>
<protein>
    <submittedName>
        <fullName evidence="1">Addiction module toxin RelE</fullName>
    </submittedName>
</protein>
<reference evidence="1 2" key="1">
    <citation type="submission" date="2020-06" db="EMBL/GenBank/DDBJ databases">
        <title>Genome sequence of Paramixta manurensis strain PD-1.</title>
        <authorList>
            <person name="Lee C.W."/>
            <person name="Kim J."/>
        </authorList>
    </citation>
    <scope>NUCLEOTIDE SEQUENCE [LARGE SCALE GENOMIC DNA]</scope>
    <source>
        <strain evidence="1 2">PD-1</strain>
    </source>
</reference>
<dbReference type="KEGG" id="pmak:PMPD1_2709"/>
<dbReference type="EMBL" id="CP054212">
    <property type="protein sequence ID" value="QKJ87648.1"/>
    <property type="molecule type" value="Genomic_DNA"/>
</dbReference>
<dbReference type="InterPro" id="IPR009241">
    <property type="entry name" value="HigB-like"/>
</dbReference>
<proteinExistence type="predicted"/>
<evidence type="ECO:0000313" key="2">
    <source>
        <dbReference type="Proteomes" id="UP000505325"/>
    </source>
</evidence>
<dbReference type="RefSeq" id="WP_173634576.1">
    <property type="nucleotide sequence ID" value="NZ_CP054212.1"/>
</dbReference>
<sequence length="110" mass="12871">MRKKLQFIDSSLDDLRAFPDGARQDMGYQLDRVQQGLEPIDWKPFSTIGPGVREIRVRNEDGTYRAIYIAKWADSIYVLHCFQKKTQITAKSDVQLATQRYKALLQEYKK</sequence>
<dbReference type="Proteomes" id="UP000505325">
    <property type="component" value="Chromosome"/>
</dbReference>
<accession>A0A6M8UAA9</accession>
<dbReference type="Pfam" id="PF05973">
    <property type="entry name" value="Gp49"/>
    <property type="match status" value="1"/>
</dbReference>